<comment type="caution">
    <text evidence="4">The sequence shown here is derived from an EMBL/GenBank/DDBJ whole genome shotgun (WGS) entry which is preliminary data.</text>
</comment>
<dbReference type="InterPro" id="IPR002645">
    <property type="entry name" value="STAS_dom"/>
</dbReference>
<comment type="similarity">
    <text evidence="1 2">Belongs to the anti-sigma-factor antagonist family.</text>
</comment>
<dbReference type="OrthoDB" id="3622319at2"/>
<organism evidence="4 5">
    <name type="scientific">Quadrisphaera setariae</name>
    <dbReference type="NCBI Taxonomy" id="2593304"/>
    <lineage>
        <taxon>Bacteria</taxon>
        <taxon>Bacillati</taxon>
        <taxon>Actinomycetota</taxon>
        <taxon>Actinomycetes</taxon>
        <taxon>Kineosporiales</taxon>
        <taxon>Kineosporiaceae</taxon>
        <taxon>Quadrisphaera</taxon>
    </lineage>
</organism>
<feature type="domain" description="STAS" evidence="3">
    <location>
        <begin position="18"/>
        <end position="123"/>
    </location>
</feature>
<dbReference type="Gene3D" id="3.30.750.24">
    <property type="entry name" value="STAS domain"/>
    <property type="match status" value="1"/>
</dbReference>
<dbReference type="AlphaFoldDB" id="A0A5C8ZJ12"/>
<evidence type="ECO:0000313" key="5">
    <source>
        <dbReference type="Proteomes" id="UP000321234"/>
    </source>
</evidence>
<evidence type="ECO:0000256" key="1">
    <source>
        <dbReference type="ARBA" id="ARBA00009013"/>
    </source>
</evidence>
<dbReference type="InterPro" id="IPR036513">
    <property type="entry name" value="STAS_dom_sf"/>
</dbReference>
<dbReference type="CDD" id="cd07043">
    <property type="entry name" value="STAS_anti-anti-sigma_factors"/>
    <property type="match status" value="1"/>
</dbReference>
<gene>
    <name evidence="4" type="ORF">FMM08_06845</name>
</gene>
<evidence type="ECO:0000259" key="3">
    <source>
        <dbReference type="PROSITE" id="PS50801"/>
    </source>
</evidence>
<dbReference type="SUPFAM" id="SSF52091">
    <property type="entry name" value="SpoIIaa-like"/>
    <property type="match status" value="1"/>
</dbReference>
<dbReference type="Proteomes" id="UP000321234">
    <property type="component" value="Unassembled WGS sequence"/>
</dbReference>
<dbReference type="NCBIfam" id="TIGR00377">
    <property type="entry name" value="ant_ant_sig"/>
    <property type="match status" value="1"/>
</dbReference>
<dbReference type="GO" id="GO:0043856">
    <property type="term" value="F:anti-sigma factor antagonist activity"/>
    <property type="evidence" value="ECO:0007669"/>
    <property type="project" value="InterPro"/>
</dbReference>
<dbReference type="InterPro" id="IPR003658">
    <property type="entry name" value="Anti-sigma_ant"/>
</dbReference>
<dbReference type="EMBL" id="VKAC01000003">
    <property type="protein sequence ID" value="TXR57168.1"/>
    <property type="molecule type" value="Genomic_DNA"/>
</dbReference>
<dbReference type="PROSITE" id="PS50801">
    <property type="entry name" value="STAS"/>
    <property type="match status" value="1"/>
</dbReference>
<reference evidence="4 5" key="1">
    <citation type="submission" date="2019-07" db="EMBL/GenBank/DDBJ databases">
        <title>Quadrisphaera sp. strain DD2A genome sequencing and assembly.</title>
        <authorList>
            <person name="Kim I."/>
        </authorList>
    </citation>
    <scope>NUCLEOTIDE SEQUENCE [LARGE SCALE GENOMIC DNA]</scope>
    <source>
        <strain evidence="4 5">DD2A</strain>
    </source>
</reference>
<dbReference type="RefSeq" id="WP_147925588.1">
    <property type="nucleotide sequence ID" value="NZ_VKAC01000003.1"/>
</dbReference>
<evidence type="ECO:0000256" key="2">
    <source>
        <dbReference type="RuleBase" id="RU003749"/>
    </source>
</evidence>
<evidence type="ECO:0000313" key="4">
    <source>
        <dbReference type="EMBL" id="TXR57168.1"/>
    </source>
</evidence>
<sequence>MSITTSTASQTGDLPGADDVVVVAVEGDLDIRTAPDLREVLRSLLRPTGAAGAQHVVVDLRRVTFIDSYALGVLVQGYKLSRAHRRTFELVSTGSKVAGLFRVTGMQHVMPLHPDVPSALHERRTARVG</sequence>
<dbReference type="PANTHER" id="PTHR33495">
    <property type="entry name" value="ANTI-SIGMA FACTOR ANTAGONIST TM_1081-RELATED-RELATED"/>
    <property type="match status" value="1"/>
</dbReference>
<dbReference type="Pfam" id="PF01740">
    <property type="entry name" value="STAS"/>
    <property type="match status" value="1"/>
</dbReference>
<keyword evidence="5" id="KW-1185">Reference proteome</keyword>
<name>A0A5C8ZJ12_9ACTN</name>
<accession>A0A5C8ZJ12</accession>
<protein>
    <recommendedName>
        <fullName evidence="2">Anti-sigma factor antagonist</fullName>
    </recommendedName>
</protein>
<proteinExistence type="inferred from homology"/>
<dbReference type="PANTHER" id="PTHR33495:SF2">
    <property type="entry name" value="ANTI-SIGMA FACTOR ANTAGONIST TM_1081-RELATED"/>
    <property type="match status" value="1"/>
</dbReference>